<name>A0ABU8M4X0_9PSEU</name>
<dbReference type="InterPro" id="IPR010982">
    <property type="entry name" value="Lambda_DNA-bd_dom_sf"/>
</dbReference>
<sequence>MDDEKAVVAQALLDQSNRAATAAGHVGAIIRAARLALGLSQAGLAARIGYVSQATISRIERASTRAAKDASVLCDLARVLHVPPGTLGVSPPRSPTASSTLDDVRRRDFLGGAAALTAAALLPGSIASLSAVGQPDVDQAWRALERLFELDDLQGGVQLYEVADAMARRMGDALRSGRYGEDVGSGLRAVTATTMEHAGWLAYDAGQGAVARSWWLETIHLARDVGHVPTAHVAALASMSLHASGSPSHVREAAPLAEAARRAAQETPSSPTLLSVLAAREAVGHAQTGDRTAAREALIQARKQLERGPRADDPLWLQFWSPADFACHETRVALAFGDGRLAERSARAALATADEARFPRNHAIYSARLGAVLARTRQLDEAIAVTSAAVKRINDLNGSKRILVDLAATVDHLAAQSYPPARQFARAARRLISAA</sequence>
<keyword evidence="4" id="KW-1185">Reference proteome</keyword>
<dbReference type="Pfam" id="PF01381">
    <property type="entry name" value="HTH_3"/>
    <property type="match status" value="1"/>
</dbReference>
<evidence type="ECO:0000256" key="1">
    <source>
        <dbReference type="SAM" id="MobiDB-lite"/>
    </source>
</evidence>
<dbReference type="PROSITE" id="PS50943">
    <property type="entry name" value="HTH_CROC1"/>
    <property type="match status" value="1"/>
</dbReference>
<feature type="domain" description="HTH cro/C1-type" evidence="2">
    <location>
        <begin position="30"/>
        <end position="87"/>
    </location>
</feature>
<reference evidence="3 4" key="1">
    <citation type="submission" date="2024-03" db="EMBL/GenBank/DDBJ databases">
        <title>Actinomycetospora sp. OC33-EN07, a novel actinomycete isolated from wild orchid (Aerides multiflora).</title>
        <authorList>
            <person name="Suriyachadkun C."/>
        </authorList>
    </citation>
    <scope>NUCLEOTIDE SEQUENCE [LARGE SCALE GENOMIC DNA]</scope>
    <source>
        <strain evidence="3 4">OC33-EN07</strain>
    </source>
</reference>
<dbReference type="Proteomes" id="UP001369736">
    <property type="component" value="Unassembled WGS sequence"/>
</dbReference>
<organism evidence="3 4">
    <name type="scientific">Actinomycetospora flava</name>
    <dbReference type="NCBI Taxonomy" id="3129232"/>
    <lineage>
        <taxon>Bacteria</taxon>
        <taxon>Bacillati</taxon>
        <taxon>Actinomycetota</taxon>
        <taxon>Actinomycetes</taxon>
        <taxon>Pseudonocardiales</taxon>
        <taxon>Pseudonocardiaceae</taxon>
        <taxon>Actinomycetospora</taxon>
    </lineage>
</organism>
<protein>
    <submittedName>
        <fullName evidence="3">Helix-turn-helix transcriptional regulator</fullName>
    </submittedName>
</protein>
<dbReference type="CDD" id="cd00093">
    <property type="entry name" value="HTH_XRE"/>
    <property type="match status" value="1"/>
</dbReference>
<dbReference type="RefSeq" id="WP_337703538.1">
    <property type="nucleotide sequence ID" value="NZ_JBBEGM010000004.1"/>
</dbReference>
<dbReference type="InterPro" id="IPR001387">
    <property type="entry name" value="Cro/C1-type_HTH"/>
</dbReference>
<evidence type="ECO:0000313" key="4">
    <source>
        <dbReference type="Proteomes" id="UP001369736"/>
    </source>
</evidence>
<evidence type="ECO:0000259" key="2">
    <source>
        <dbReference type="PROSITE" id="PS50943"/>
    </source>
</evidence>
<dbReference type="SUPFAM" id="SSF47413">
    <property type="entry name" value="lambda repressor-like DNA-binding domains"/>
    <property type="match status" value="1"/>
</dbReference>
<dbReference type="SMART" id="SM00530">
    <property type="entry name" value="HTH_XRE"/>
    <property type="match status" value="1"/>
</dbReference>
<feature type="region of interest" description="Disordered" evidence="1">
    <location>
        <begin position="247"/>
        <end position="270"/>
    </location>
</feature>
<dbReference type="Gene3D" id="1.10.260.40">
    <property type="entry name" value="lambda repressor-like DNA-binding domains"/>
    <property type="match status" value="1"/>
</dbReference>
<evidence type="ECO:0000313" key="3">
    <source>
        <dbReference type="EMBL" id="MEJ2862166.1"/>
    </source>
</evidence>
<dbReference type="EMBL" id="JBBEGM010000004">
    <property type="protein sequence ID" value="MEJ2862166.1"/>
    <property type="molecule type" value="Genomic_DNA"/>
</dbReference>
<accession>A0ABU8M4X0</accession>
<proteinExistence type="predicted"/>
<gene>
    <name evidence="3" type="ORF">WCD58_13425</name>
</gene>
<comment type="caution">
    <text evidence="3">The sequence shown here is derived from an EMBL/GenBank/DDBJ whole genome shotgun (WGS) entry which is preliminary data.</text>
</comment>